<dbReference type="InterPro" id="IPR051804">
    <property type="entry name" value="Carb_Metab_Reg_Kinase/Isom"/>
</dbReference>
<dbReference type="EMBL" id="CP006644">
    <property type="protein sequence ID" value="AHE57091.1"/>
    <property type="molecule type" value="Genomic_DNA"/>
</dbReference>
<gene>
    <name evidence="5" type="ORF">NX02_27530</name>
</gene>
<evidence type="ECO:0008006" key="7">
    <source>
        <dbReference type="Google" id="ProtNLM"/>
    </source>
</evidence>
<dbReference type="RefSeq" id="WP_025295188.1">
    <property type="nucleotide sequence ID" value="NZ_CP006644.1"/>
</dbReference>
<dbReference type="AlphaFoldDB" id="W0AIZ5"/>
<dbReference type="PANTHER" id="PTHR42742:SF3">
    <property type="entry name" value="FRUCTOKINASE"/>
    <property type="match status" value="1"/>
</dbReference>
<dbReference type="KEGG" id="ssan:NX02_27530"/>
<protein>
    <recommendedName>
        <fullName evidence="7">Phosphoheptose isomerase</fullName>
    </recommendedName>
</protein>
<dbReference type="InterPro" id="IPR014710">
    <property type="entry name" value="RmlC-like_jellyroll"/>
</dbReference>
<dbReference type="eggNOG" id="COG1482">
    <property type="taxonomic scope" value="Bacteria"/>
</dbReference>
<evidence type="ECO:0000313" key="6">
    <source>
        <dbReference type="Proteomes" id="UP000018851"/>
    </source>
</evidence>
<dbReference type="Proteomes" id="UP000018851">
    <property type="component" value="Chromosome"/>
</dbReference>
<dbReference type="HOGENOM" id="CLU_020529_0_1_5"/>
<comment type="cofactor">
    <cofactor evidence="3">
        <name>Zn(2+)</name>
        <dbReference type="ChEBI" id="CHEBI:29105"/>
    </cofactor>
    <text evidence="3">Binds 1 zinc ion per subunit.</text>
</comment>
<dbReference type="Gene3D" id="2.60.120.10">
    <property type="entry name" value="Jelly Rolls"/>
    <property type="match status" value="1"/>
</dbReference>
<keyword evidence="1 3" id="KW-0479">Metal-binding</keyword>
<dbReference type="SMR" id="W0AIZ5"/>
<evidence type="ECO:0000313" key="5">
    <source>
        <dbReference type="EMBL" id="AHE57091.1"/>
    </source>
</evidence>
<dbReference type="InterPro" id="IPR011051">
    <property type="entry name" value="RmlC_Cupin_sf"/>
</dbReference>
<dbReference type="PIRSF" id="PIRSF036894">
    <property type="entry name" value="PMI_Firm_short"/>
    <property type="match status" value="1"/>
</dbReference>
<reference evidence="5 6" key="1">
    <citation type="submission" date="2013-07" db="EMBL/GenBank/DDBJ databases">
        <title>Completed genome of Sphingomonas sanxanigenens NX02.</title>
        <authorList>
            <person name="Ma T."/>
            <person name="Huang H."/>
            <person name="Wu M."/>
            <person name="Li X."/>
            <person name="Li G."/>
        </authorList>
    </citation>
    <scope>NUCLEOTIDE SEQUENCE [LARGE SCALE GENOMIC DNA]</scope>
    <source>
        <strain evidence="5 6">NX02</strain>
    </source>
</reference>
<proteinExistence type="predicted"/>
<dbReference type="InterPro" id="IPR014628">
    <property type="entry name" value="Man6P_isomerase_Firm_short"/>
</dbReference>
<dbReference type="OrthoDB" id="9808275at2"/>
<evidence type="ECO:0000256" key="4">
    <source>
        <dbReference type="PIRSR" id="PIRSR036894-2"/>
    </source>
</evidence>
<dbReference type="STRING" id="1123269.NX02_27530"/>
<sequence>MSAIRLKTHRVEKPWGRHTLWPGFPDPAPEGDPVGEVWFQTLDGSEPDLLVKYLFTSEKLSIQVHPDDEAARASGYPRGKDEAWVILAAEPDSTIALGTVKPLTGDELRAAALDGSIEHLVDWKPAKAGDVIYSPARTVHAIGAGLTLVEVQQNVDLTYRLYDYGRPRELHLTDGVAVSDAVPFAVEDKSVVVAPGRTILCEGGKFVLERWSWDGERSVTLPADRPGLFIPVTGSGTIDGAAWEAGECWAVDGGAAISVAPGADILFSYPGPERLEF</sequence>
<dbReference type="CDD" id="cd07010">
    <property type="entry name" value="cupin_PMI_type_I_N_bac"/>
    <property type="match status" value="1"/>
</dbReference>
<evidence type="ECO:0000256" key="2">
    <source>
        <dbReference type="ARBA" id="ARBA00022833"/>
    </source>
</evidence>
<dbReference type="GO" id="GO:0004476">
    <property type="term" value="F:mannose-6-phosphate isomerase activity"/>
    <property type="evidence" value="ECO:0007669"/>
    <property type="project" value="InterPro"/>
</dbReference>
<keyword evidence="6" id="KW-1185">Reference proteome</keyword>
<name>W0AIZ5_9SPHN</name>
<feature type="binding site" evidence="3">
    <location>
        <position position="65"/>
    </location>
    <ligand>
        <name>Zn(2+)</name>
        <dbReference type="ChEBI" id="CHEBI:29105"/>
    </ligand>
</feature>
<accession>W0AIZ5</accession>
<keyword evidence="2 3" id="KW-0862">Zinc</keyword>
<dbReference type="PANTHER" id="PTHR42742">
    <property type="entry name" value="TRANSCRIPTIONAL REPRESSOR MPRA"/>
    <property type="match status" value="1"/>
</dbReference>
<feature type="binding site" evidence="3">
    <location>
        <position position="140"/>
    </location>
    <ligand>
        <name>Zn(2+)</name>
        <dbReference type="ChEBI" id="CHEBI:29105"/>
    </ligand>
</feature>
<organism evidence="5 6">
    <name type="scientific">Sphingomonas sanxanigenens DSM 19645 = NX02</name>
    <dbReference type="NCBI Taxonomy" id="1123269"/>
    <lineage>
        <taxon>Bacteria</taxon>
        <taxon>Pseudomonadati</taxon>
        <taxon>Pseudomonadota</taxon>
        <taxon>Alphaproteobacteria</taxon>
        <taxon>Sphingomonadales</taxon>
        <taxon>Sphingomonadaceae</taxon>
        <taxon>Sphingomonas</taxon>
    </lineage>
</organism>
<evidence type="ECO:0000256" key="1">
    <source>
        <dbReference type="ARBA" id="ARBA00022723"/>
    </source>
</evidence>
<dbReference type="PATRIC" id="fig|1123269.5.peg.5402"/>
<dbReference type="GO" id="GO:0046872">
    <property type="term" value="F:metal ion binding"/>
    <property type="evidence" value="ECO:0007669"/>
    <property type="project" value="UniProtKB-KW"/>
</dbReference>
<evidence type="ECO:0000256" key="3">
    <source>
        <dbReference type="PIRSR" id="PIRSR036894-1"/>
    </source>
</evidence>
<feature type="binding site" evidence="3">
    <location>
        <position position="82"/>
    </location>
    <ligand>
        <name>Zn(2+)</name>
        <dbReference type="ChEBI" id="CHEBI:29105"/>
    </ligand>
</feature>
<feature type="active site" evidence="4">
    <location>
        <position position="160"/>
    </location>
</feature>
<dbReference type="GO" id="GO:0005975">
    <property type="term" value="P:carbohydrate metabolic process"/>
    <property type="evidence" value="ECO:0007669"/>
    <property type="project" value="InterPro"/>
</dbReference>
<dbReference type="SUPFAM" id="SSF51182">
    <property type="entry name" value="RmlC-like cupins"/>
    <property type="match status" value="1"/>
</dbReference>